<keyword evidence="1" id="KW-0732">Signal</keyword>
<comment type="caution">
    <text evidence="3">The sequence shown here is derived from an EMBL/GenBank/DDBJ whole genome shotgun (WGS) entry which is preliminary data.</text>
</comment>
<dbReference type="AlphaFoldDB" id="A0AAN8WI59"/>
<evidence type="ECO:0000256" key="1">
    <source>
        <dbReference type="SAM" id="SignalP"/>
    </source>
</evidence>
<evidence type="ECO:0000259" key="2">
    <source>
        <dbReference type="Pfam" id="PF00188"/>
    </source>
</evidence>
<protein>
    <recommendedName>
        <fullName evidence="2">SCP domain-containing protein</fullName>
    </recommendedName>
</protein>
<dbReference type="EMBL" id="JAXCGZ010020764">
    <property type="protein sequence ID" value="KAK7065537.1"/>
    <property type="molecule type" value="Genomic_DNA"/>
</dbReference>
<sequence length="206" mass="23967">MLRWCFLIIPFQKSHLVVSCQVLCNPWEPLYFHIKQDFTKLFEKEPTVEISRESEMLPYDLGPLTYPDLTGVCNKGCDDYKVFTEDDPSQTHSACYEEYKCYIERSGVSNEEAKYITDMHNFIRAKVARGEENFGTIEGQYLPAAADMHKMVWNWELAKVAEYWARTCAGRDERYHDCNDCRHVFSSNLMLASHIAKIPDPTLKTV</sequence>
<dbReference type="CDD" id="cd05380">
    <property type="entry name" value="CAP_euk"/>
    <property type="match status" value="1"/>
</dbReference>
<accession>A0AAN8WI59</accession>
<feature type="signal peptide" evidence="1">
    <location>
        <begin position="1"/>
        <end position="19"/>
    </location>
</feature>
<keyword evidence="4" id="KW-1185">Reference proteome</keyword>
<dbReference type="SUPFAM" id="SSF55797">
    <property type="entry name" value="PR-1-like"/>
    <property type="match status" value="1"/>
</dbReference>
<dbReference type="InterPro" id="IPR014044">
    <property type="entry name" value="CAP_dom"/>
</dbReference>
<dbReference type="InterPro" id="IPR035940">
    <property type="entry name" value="CAP_sf"/>
</dbReference>
<gene>
    <name evidence="3" type="ORF">SK128_001019</name>
</gene>
<proteinExistence type="predicted"/>
<dbReference type="Gene3D" id="3.40.33.10">
    <property type="entry name" value="CAP"/>
    <property type="match status" value="1"/>
</dbReference>
<feature type="domain" description="SCP" evidence="2">
    <location>
        <begin position="118"/>
        <end position="182"/>
    </location>
</feature>
<reference evidence="3 4" key="1">
    <citation type="submission" date="2023-11" db="EMBL/GenBank/DDBJ databases">
        <title>Halocaridina rubra genome assembly.</title>
        <authorList>
            <person name="Smith C."/>
        </authorList>
    </citation>
    <scope>NUCLEOTIDE SEQUENCE [LARGE SCALE GENOMIC DNA]</scope>
    <source>
        <strain evidence="3">EP-1</strain>
        <tissue evidence="3">Whole</tissue>
    </source>
</reference>
<evidence type="ECO:0000313" key="3">
    <source>
        <dbReference type="EMBL" id="KAK7065537.1"/>
    </source>
</evidence>
<evidence type="ECO:0000313" key="4">
    <source>
        <dbReference type="Proteomes" id="UP001381693"/>
    </source>
</evidence>
<name>A0AAN8WI59_HALRR</name>
<dbReference type="Proteomes" id="UP001381693">
    <property type="component" value="Unassembled WGS sequence"/>
</dbReference>
<feature type="chain" id="PRO_5042934309" description="SCP domain-containing protein" evidence="1">
    <location>
        <begin position="20"/>
        <end position="206"/>
    </location>
</feature>
<dbReference type="Pfam" id="PF00188">
    <property type="entry name" value="CAP"/>
    <property type="match status" value="1"/>
</dbReference>
<organism evidence="3 4">
    <name type="scientific">Halocaridina rubra</name>
    <name type="common">Hawaiian red shrimp</name>
    <dbReference type="NCBI Taxonomy" id="373956"/>
    <lineage>
        <taxon>Eukaryota</taxon>
        <taxon>Metazoa</taxon>
        <taxon>Ecdysozoa</taxon>
        <taxon>Arthropoda</taxon>
        <taxon>Crustacea</taxon>
        <taxon>Multicrustacea</taxon>
        <taxon>Malacostraca</taxon>
        <taxon>Eumalacostraca</taxon>
        <taxon>Eucarida</taxon>
        <taxon>Decapoda</taxon>
        <taxon>Pleocyemata</taxon>
        <taxon>Caridea</taxon>
        <taxon>Atyoidea</taxon>
        <taxon>Atyidae</taxon>
        <taxon>Halocaridina</taxon>
    </lineage>
</organism>